<feature type="compositionally biased region" description="Basic and acidic residues" evidence="2">
    <location>
        <begin position="405"/>
        <end position="430"/>
    </location>
</feature>
<feature type="region of interest" description="Disordered" evidence="2">
    <location>
        <begin position="79"/>
        <end position="98"/>
    </location>
</feature>
<accession>A0A8H3NF98</accession>
<evidence type="ECO:0000313" key="4">
    <source>
        <dbReference type="Proteomes" id="UP000465221"/>
    </source>
</evidence>
<keyword evidence="1" id="KW-0677">Repeat</keyword>
<dbReference type="PANTHER" id="PTHR47447:SF17">
    <property type="entry name" value="OS12G0638900 PROTEIN"/>
    <property type="match status" value="1"/>
</dbReference>
<evidence type="ECO:0000256" key="1">
    <source>
        <dbReference type="ARBA" id="ARBA00022737"/>
    </source>
</evidence>
<dbReference type="PANTHER" id="PTHR47447">
    <property type="entry name" value="OS03G0856100 PROTEIN"/>
    <property type="match status" value="1"/>
</dbReference>
<protein>
    <submittedName>
        <fullName evidence="3">Pentatricopeptide repeat-containing protein 2, mitochondrial</fullName>
    </submittedName>
</protein>
<feature type="region of interest" description="Disordered" evidence="2">
    <location>
        <begin position="766"/>
        <end position="785"/>
    </location>
</feature>
<dbReference type="Gene3D" id="1.25.40.10">
    <property type="entry name" value="Tetratricopeptide repeat domain"/>
    <property type="match status" value="1"/>
</dbReference>
<dbReference type="InterPro" id="IPR011990">
    <property type="entry name" value="TPR-like_helical_dom_sf"/>
</dbReference>
<sequence>MLRCTNGAALRTSVQHTVVLRGLPVSRFTQSSQSILYAPLASAAQRGRVVGQAAAWGSISGVKWYSTEASGFAAAEEQSAADSTTNFENDEPQQKPSWGKRKYYQDHVLLEIASAGTHPDGGPLADIVRKKVVKKELKWLQDPKALADRVAKILQADDFALAVAIVRGAQKENMECSVGWNHLLEYCMEKKQPKAAWKLYNEFSSCTVADRLSANSQMKKRGRKPTSWTYTIMLYGLATVPSSVHLGLNPVQTALSIYRSIYELNSAVKPSIIHSNAMLTVCVRHGHTDTLWEIASELPEDGPGSPDAVTYTLILRAIRDGVSTDVNKMSEIERILERKAQGLKEGKRIWSDVVYRWSRGQLDLDIQLVRTMARLLLEGGSERDCYDVFALLNQTTGLPILAKKPSPEGQRESERVRRQKNRSAENKETEDVPFVDEGNRPYKLAETEMEEPEEKAKQKEEEDEDEEFENLFDPVVSTDSASKMKKGTIGPSYVVPGDKELTILMEACFTMTQGLGAGKAYWKHLTLGDHEYTIRPDLPSLHAYLRLLRLYRASRATVEVVRDQVTEPVWKTFHIAMSCCLRDRRNINVLKNANELLGLMDKSMVLPHPRALEKYLNLVQVLQDNPQHLVSLNGLKTGRKPSDSLDIMGRRLQLSLQTVALENLRPHIDKLHEALKNGKTSFIARQERQRAGAGDTISGATARKVMDRTRGLIDEILKPENASLLSKSDRDQLEQESQKLSEYSDAEMVRKFEYARVHPTLEQVMAFQEKHDPKQKAEEAADEAD</sequence>
<gene>
    <name evidence="3" type="ORF">IFM46972_02986</name>
</gene>
<dbReference type="EMBL" id="BLKC01000015">
    <property type="protein sequence ID" value="GFF30649.1"/>
    <property type="molecule type" value="Genomic_DNA"/>
</dbReference>
<name>A0A8H3NF98_9EURO</name>
<dbReference type="Proteomes" id="UP000465221">
    <property type="component" value="Unassembled WGS sequence"/>
</dbReference>
<evidence type="ECO:0000313" key="3">
    <source>
        <dbReference type="EMBL" id="GFF30649.1"/>
    </source>
</evidence>
<proteinExistence type="predicted"/>
<feature type="compositionally biased region" description="Basic and acidic residues" evidence="2">
    <location>
        <begin position="768"/>
        <end position="779"/>
    </location>
</feature>
<evidence type="ECO:0000256" key="2">
    <source>
        <dbReference type="SAM" id="MobiDB-lite"/>
    </source>
</evidence>
<feature type="compositionally biased region" description="Basic and acidic residues" evidence="2">
    <location>
        <begin position="437"/>
        <end position="446"/>
    </location>
</feature>
<feature type="region of interest" description="Disordered" evidence="2">
    <location>
        <begin position="400"/>
        <end position="468"/>
    </location>
</feature>
<organism evidence="3 4">
    <name type="scientific">Aspergillus udagawae</name>
    <dbReference type="NCBI Taxonomy" id="91492"/>
    <lineage>
        <taxon>Eukaryota</taxon>
        <taxon>Fungi</taxon>
        <taxon>Dikarya</taxon>
        <taxon>Ascomycota</taxon>
        <taxon>Pezizomycotina</taxon>
        <taxon>Eurotiomycetes</taxon>
        <taxon>Eurotiomycetidae</taxon>
        <taxon>Eurotiales</taxon>
        <taxon>Aspergillaceae</taxon>
        <taxon>Aspergillus</taxon>
        <taxon>Aspergillus subgen. Fumigati</taxon>
    </lineage>
</organism>
<reference evidence="3 4" key="1">
    <citation type="submission" date="2020-01" db="EMBL/GenBank/DDBJ databases">
        <title>Draft genome sequence of Aspergillus udagawae IFM 46972.</title>
        <authorList>
            <person name="Takahashi H."/>
            <person name="Yaguchi T."/>
        </authorList>
    </citation>
    <scope>NUCLEOTIDE SEQUENCE [LARGE SCALE GENOMIC DNA]</scope>
    <source>
        <strain evidence="3 4">IFM 46972</strain>
    </source>
</reference>
<dbReference type="AlphaFoldDB" id="A0A8H3NF98"/>
<comment type="caution">
    <text evidence="3">The sequence shown here is derived from an EMBL/GenBank/DDBJ whole genome shotgun (WGS) entry which is preliminary data.</text>
</comment>